<accession>A0A2P6SFR9</accession>
<dbReference type="EMBL" id="PDCK01000039">
    <property type="protein sequence ID" value="PRQ57531.1"/>
    <property type="molecule type" value="Genomic_DNA"/>
</dbReference>
<dbReference type="Proteomes" id="UP000238479">
    <property type="component" value="Chromosome 1"/>
</dbReference>
<comment type="caution">
    <text evidence="1">The sequence shown here is derived from an EMBL/GenBank/DDBJ whole genome shotgun (WGS) entry which is preliminary data.</text>
</comment>
<dbReference type="Gramene" id="PRQ57531">
    <property type="protein sequence ID" value="PRQ57531"/>
    <property type="gene ID" value="RchiOBHm_Chr1g0349331"/>
</dbReference>
<name>A0A2P6SFR9_ROSCH</name>
<proteinExistence type="predicted"/>
<gene>
    <name evidence="1" type="ORF">RchiOBHm_Chr1g0349331</name>
</gene>
<dbReference type="AlphaFoldDB" id="A0A2P6SFR9"/>
<dbReference type="OMA" id="WHTINNS"/>
<dbReference type="STRING" id="74649.A0A2P6SFR9"/>
<dbReference type="PANTHER" id="PTHR47481:SF22">
    <property type="entry name" value="RETROTRANSPOSON GAG DOMAIN-CONTAINING PROTEIN"/>
    <property type="match status" value="1"/>
</dbReference>
<dbReference type="PANTHER" id="PTHR47481">
    <property type="match status" value="1"/>
</dbReference>
<dbReference type="Pfam" id="PF14223">
    <property type="entry name" value="Retrotran_gag_2"/>
    <property type="match status" value="1"/>
</dbReference>
<sequence length="242" mass="27554">MITVKLTENNFVKWSYQFQSVLDGNDIFGFFDGTSPSPPQYVFTEEEGVTTEVTQAYKIWKKTDKALLSLLIATLDDDTMEIIVGCKSSRQAWLSLQERFSTVSRANIMQLKTDLQTIKKGADSIERYLLRVKHARDQLNSVGVTMSDEDIIVVTLNGLPDEFAMLKMVIRGRETPISMRDFKSQLLAAERDIESQFQSHSSLSAMVARNDSQRSFSSQQYPSNDSDDINTYEKLVSWIKFS</sequence>
<protein>
    <submittedName>
        <fullName evidence="1">Putative gag-polypeptide of LTR copia-type</fullName>
    </submittedName>
</protein>
<evidence type="ECO:0000313" key="1">
    <source>
        <dbReference type="EMBL" id="PRQ57531.1"/>
    </source>
</evidence>
<evidence type="ECO:0000313" key="2">
    <source>
        <dbReference type="Proteomes" id="UP000238479"/>
    </source>
</evidence>
<keyword evidence="2" id="KW-1185">Reference proteome</keyword>
<reference evidence="1 2" key="1">
    <citation type="journal article" date="2018" name="Nat. Genet.">
        <title>The Rosa genome provides new insights in the design of modern roses.</title>
        <authorList>
            <person name="Bendahmane M."/>
        </authorList>
    </citation>
    <scope>NUCLEOTIDE SEQUENCE [LARGE SCALE GENOMIC DNA]</scope>
    <source>
        <strain evidence="2">cv. Old Blush</strain>
    </source>
</reference>
<organism evidence="1 2">
    <name type="scientific">Rosa chinensis</name>
    <name type="common">China rose</name>
    <dbReference type="NCBI Taxonomy" id="74649"/>
    <lineage>
        <taxon>Eukaryota</taxon>
        <taxon>Viridiplantae</taxon>
        <taxon>Streptophyta</taxon>
        <taxon>Embryophyta</taxon>
        <taxon>Tracheophyta</taxon>
        <taxon>Spermatophyta</taxon>
        <taxon>Magnoliopsida</taxon>
        <taxon>eudicotyledons</taxon>
        <taxon>Gunneridae</taxon>
        <taxon>Pentapetalae</taxon>
        <taxon>rosids</taxon>
        <taxon>fabids</taxon>
        <taxon>Rosales</taxon>
        <taxon>Rosaceae</taxon>
        <taxon>Rosoideae</taxon>
        <taxon>Rosoideae incertae sedis</taxon>
        <taxon>Rosa</taxon>
    </lineage>
</organism>